<organism evidence="1 2">
    <name type="scientific">Panicum hallii var. hallii</name>
    <dbReference type="NCBI Taxonomy" id="1504633"/>
    <lineage>
        <taxon>Eukaryota</taxon>
        <taxon>Viridiplantae</taxon>
        <taxon>Streptophyta</taxon>
        <taxon>Embryophyta</taxon>
        <taxon>Tracheophyta</taxon>
        <taxon>Spermatophyta</taxon>
        <taxon>Magnoliopsida</taxon>
        <taxon>Liliopsida</taxon>
        <taxon>Poales</taxon>
        <taxon>Poaceae</taxon>
        <taxon>PACMAD clade</taxon>
        <taxon>Panicoideae</taxon>
        <taxon>Panicodae</taxon>
        <taxon>Paniceae</taxon>
        <taxon>Panicinae</taxon>
        <taxon>Panicum</taxon>
        <taxon>Panicum sect. Panicum</taxon>
    </lineage>
</organism>
<reference evidence="1 2" key="1">
    <citation type="submission" date="2018-04" db="EMBL/GenBank/DDBJ databases">
        <title>WGS assembly of Panicum hallii var. hallii HAL2.</title>
        <authorList>
            <person name="Lovell J."/>
            <person name="Jenkins J."/>
            <person name="Lowry D."/>
            <person name="Mamidi S."/>
            <person name="Sreedasyam A."/>
            <person name="Weng X."/>
            <person name="Barry K."/>
            <person name="Bonette J."/>
            <person name="Campitelli B."/>
            <person name="Daum C."/>
            <person name="Gordon S."/>
            <person name="Gould B."/>
            <person name="Lipzen A."/>
            <person name="MacQueen A."/>
            <person name="Palacio-Mejia J."/>
            <person name="Plott C."/>
            <person name="Shakirov E."/>
            <person name="Shu S."/>
            <person name="Yoshinaga Y."/>
            <person name="Zane M."/>
            <person name="Rokhsar D."/>
            <person name="Grimwood J."/>
            <person name="Schmutz J."/>
            <person name="Juenger T."/>
        </authorList>
    </citation>
    <scope>NUCLEOTIDE SEQUENCE [LARGE SCALE GENOMIC DNA]</scope>
    <source>
        <strain evidence="2">cv. HAL2</strain>
    </source>
</reference>
<accession>A0A2T7DVT7</accession>
<evidence type="ECO:0000313" key="2">
    <source>
        <dbReference type="Proteomes" id="UP000244336"/>
    </source>
</evidence>
<dbReference type="AlphaFoldDB" id="A0A2T7DVT7"/>
<name>A0A2T7DVT7_9POAL</name>
<evidence type="ECO:0000313" key="1">
    <source>
        <dbReference type="EMBL" id="PUZ59694.1"/>
    </source>
</evidence>
<dbReference type="EMBL" id="CM009752">
    <property type="protein sequence ID" value="PUZ59694.1"/>
    <property type="molecule type" value="Genomic_DNA"/>
</dbReference>
<protein>
    <submittedName>
        <fullName evidence="1">Uncharacterized protein</fullName>
    </submittedName>
</protein>
<keyword evidence="2" id="KW-1185">Reference proteome</keyword>
<proteinExistence type="predicted"/>
<dbReference type="Gramene" id="PUZ59694">
    <property type="protein sequence ID" value="PUZ59694"/>
    <property type="gene ID" value="GQ55_4G063000"/>
</dbReference>
<dbReference type="Proteomes" id="UP000244336">
    <property type="component" value="Chromosome 4"/>
</dbReference>
<sequence length="79" mass="9007">MLRATHCTRSWSLCKRRTLEQRCSGHVMLWRQRLWGSSPATDECLFEGCALNVIHGVFMFGDLFVFGGNPCLKQSEAKT</sequence>
<gene>
    <name evidence="1" type="ORF">GQ55_4G063000</name>
</gene>